<keyword evidence="2" id="KW-1185">Reference proteome</keyword>
<organism evidence="1 2">
    <name type="scientific">Emticicia aquatica</name>
    <dbReference type="NCBI Taxonomy" id="1681835"/>
    <lineage>
        <taxon>Bacteria</taxon>
        <taxon>Pseudomonadati</taxon>
        <taxon>Bacteroidota</taxon>
        <taxon>Cytophagia</taxon>
        <taxon>Cytophagales</taxon>
        <taxon>Leadbetterellaceae</taxon>
        <taxon>Emticicia</taxon>
    </lineage>
</organism>
<comment type="caution">
    <text evidence="1">The sequence shown here is derived from an EMBL/GenBank/DDBJ whole genome shotgun (WGS) entry which is preliminary data.</text>
</comment>
<dbReference type="Pfam" id="PF09563">
    <property type="entry name" value="RE_LlaJI"/>
    <property type="match status" value="1"/>
</dbReference>
<protein>
    <recommendedName>
        <fullName evidence="3">LlaJI restriction endonuclease</fullName>
    </recommendedName>
</protein>
<reference evidence="1" key="1">
    <citation type="submission" date="2021-12" db="EMBL/GenBank/DDBJ databases">
        <authorList>
            <person name="Rodrigo-Torres L."/>
            <person name="Arahal R. D."/>
            <person name="Lucena T."/>
        </authorList>
    </citation>
    <scope>NUCLEOTIDE SEQUENCE</scope>
    <source>
        <strain evidence="1">CECT 8858</strain>
    </source>
</reference>
<sequence>MIILFEEYHYEISQLEPILSERYYLPLADGFRCKINYVGYYFDASRQAQPVMILPKVFLDDSGKVFGNFDPTDFLDLASNEKTRNALKAENKLGFLYEMTTWLFLSIKKFKERNIQSSISETSDLAQVVSNIGQQAISELEIMRSLIRFNQEHQQLFTFIKKTNSSQNHKTDWTKTISRKTAYFQNGSPHYLDTLNKQKTVHYDEELIVLFMSVLQSFNQKYFLKIPINSLYKTLSVAEFKHFINNGTRTLKRIKYKYFNDKLLKLWHLLYVFCERNEKIKAQKSFKEVLLVRDFNIVFEDMIDSLLAEENLPKGLKKQDDRKVLDHIYEYQDLLSNQDTIYHIADSKYYGANAKLSKYDREKQYTYAKNVIQYNINWLNAGENTMQVRYRDELTEGYNITPNFFISAFVNDNLDFRNNGLDFKENFKRNKHFINRLFDRDTLILQAYNINFLFVVAAYIQSGTAQKEIFKKNTRTIFRSKLISYLNKNFEFKKIIVESDIEHFVEQNFRKLQGKIYRPSGWENELILATEKGTFAFEDLQNCEIEAYDLSI</sequence>
<dbReference type="RefSeq" id="WP_238803723.1">
    <property type="nucleotide sequence ID" value="NZ_CAKLPY010000001.1"/>
</dbReference>
<evidence type="ECO:0000313" key="2">
    <source>
        <dbReference type="Proteomes" id="UP000837932"/>
    </source>
</evidence>
<evidence type="ECO:0008006" key="3">
    <source>
        <dbReference type="Google" id="ProtNLM"/>
    </source>
</evidence>
<dbReference type="Proteomes" id="UP000837932">
    <property type="component" value="Unassembled WGS sequence"/>
</dbReference>
<dbReference type="EMBL" id="CAKLPY010000001">
    <property type="protein sequence ID" value="CAH0993960.1"/>
    <property type="molecule type" value="Genomic_DNA"/>
</dbReference>
<gene>
    <name evidence="1" type="ORF">EMA8858_00065</name>
</gene>
<name>A0ABM9AJS8_9BACT</name>
<dbReference type="InterPro" id="IPR018579">
    <property type="entry name" value="Restrct_endonuc_II_LlaJI"/>
</dbReference>
<accession>A0ABM9AJS8</accession>
<proteinExistence type="predicted"/>
<evidence type="ECO:0000313" key="1">
    <source>
        <dbReference type="EMBL" id="CAH0993960.1"/>
    </source>
</evidence>